<protein>
    <recommendedName>
        <fullName evidence="3">DUF2599 domain-containing protein</fullName>
    </recommendedName>
</protein>
<dbReference type="EMBL" id="FOHW01000002">
    <property type="protein sequence ID" value="SES78555.1"/>
    <property type="molecule type" value="Genomic_DNA"/>
</dbReference>
<gene>
    <name evidence="1" type="ORF">SAMN05216197_102145</name>
</gene>
<sequence>MVNTNTFGVSLLVITLQCADVYAASCADTARALASRYHDTRENCGKASSPAFLCNGVIFRATIPSDDYNSWDPSPASVKSGGTSFSYLRKDAKFSRLVRYENNGYVLFPIQELPTGKSAYNVLCSFPMDGGTDSRIDKGCGTSPAASAPGKGAECFSQKIETGRQWAEQYKTQTKGDNRNECGFDVRDPLDRHATDNFNASLSAMREMGRTSFNKQNELRLDTWSSETPDKNLPIQAFFYLPEPGGGKDDARFDQQRYYSQTGVWVPIIEMTLPDSPSKDALFVCNADDQAVSESGKTIDRYIQSATWTLRPDPGTGEEEWSLSVVLTELGKKQTGSSGSDAVYAELVRKYKNDYQWKQNDGGGMRRQLVCHFSIARNKDAFNLEPFRPDLSEEKAEAAGCNPV</sequence>
<dbReference type="AlphaFoldDB" id="A0A1H9ZAI0"/>
<name>A0A1H9ZAI0_9PSED</name>
<dbReference type="Pfam" id="PF10783">
    <property type="entry name" value="DUF2599"/>
    <property type="match status" value="1"/>
</dbReference>
<dbReference type="InterPro" id="IPR019719">
    <property type="entry name" value="DUF2599"/>
</dbReference>
<proteinExistence type="predicted"/>
<organism evidence="1 2">
    <name type="scientific">Pseudomonas graminis</name>
    <dbReference type="NCBI Taxonomy" id="158627"/>
    <lineage>
        <taxon>Bacteria</taxon>
        <taxon>Pseudomonadati</taxon>
        <taxon>Pseudomonadota</taxon>
        <taxon>Gammaproteobacteria</taxon>
        <taxon>Pseudomonadales</taxon>
        <taxon>Pseudomonadaceae</taxon>
        <taxon>Pseudomonas</taxon>
    </lineage>
</organism>
<evidence type="ECO:0000313" key="1">
    <source>
        <dbReference type="EMBL" id="SES78555.1"/>
    </source>
</evidence>
<dbReference type="OrthoDB" id="6766953at2"/>
<dbReference type="RefSeq" id="WP_074884241.1">
    <property type="nucleotide sequence ID" value="NZ_FOHW01000002.1"/>
</dbReference>
<evidence type="ECO:0000313" key="2">
    <source>
        <dbReference type="Proteomes" id="UP000182332"/>
    </source>
</evidence>
<accession>A0A1H9ZAI0</accession>
<reference evidence="1 2" key="1">
    <citation type="submission" date="2016-10" db="EMBL/GenBank/DDBJ databases">
        <authorList>
            <person name="de Groot N.N."/>
        </authorList>
    </citation>
    <scope>NUCLEOTIDE SEQUENCE [LARGE SCALE GENOMIC DNA]</scope>
    <source>
        <strain evidence="1 2">DSM 11363</strain>
    </source>
</reference>
<evidence type="ECO:0008006" key="3">
    <source>
        <dbReference type="Google" id="ProtNLM"/>
    </source>
</evidence>
<dbReference type="Proteomes" id="UP000182332">
    <property type="component" value="Unassembled WGS sequence"/>
</dbReference>